<proteinExistence type="predicted"/>
<dbReference type="Proteomes" id="UP000323521">
    <property type="component" value="Chromosome"/>
</dbReference>
<sequence length="471" mass="52088">MNKKWLVEMMTVVLIVAILASVAFADRALSLGKTAEQEKMPDSLPQVLPDLFRNLAGKFEGIDIPIYLPAYLPGTGPYGVANFIATKNSYSFEVIKVDNSNLSETAKPISMADSVVFISASGTPFAPYPTEEQLFAKPSGTVQLDGTAVNSYENGMEVTWSKGNWEFFAVGQAEQEGFRVAREMMQALPADEDLVPGGIRGKLRVSQLGNSIYVTASWTYDGKIWYILDGRSSPGERMKMLQSVTRLAEQQEAREGYYPRVPEKITTPEMAVQAYFDALYFANNLTLDQMAAVGGTLGMEKEPYPAAYSYWSKEWQGKNSYEQFLASWAGTAHVELLKLLPAGEEKAEKRFFVESKHLEVVGEKLRPGIFYYTGFFTVRETPDGWRITGGELEPENLGWQLGGHQPWRGDAEQVARVLGLGASIDTPLGEAVTIENPDGTVTVRFVDAQGKETGAVTLYKPEDGIWQVIDQ</sequence>
<dbReference type="KEGG" id="fwa:DCMF_01105"/>
<name>A0A3G1KMA0_FORW1</name>
<accession>A0A3G1KMA0</accession>
<reference evidence="1 2" key="1">
    <citation type="submission" date="2016-10" db="EMBL/GenBank/DDBJ databases">
        <title>Complete Genome Sequence of Peptococcaceae strain DCMF.</title>
        <authorList>
            <person name="Edwards R.J."/>
            <person name="Holland S.I."/>
            <person name="Deshpande N.P."/>
            <person name="Wong Y.K."/>
            <person name="Ertan H."/>
            <person name="Manefield M."/>
            <person name="Russell T.L."/>
            <person name="Lee M.J."/>
        </authorList>
    </citation>
    <scope>NUCLEOTIDE SEQUENCE [LARGE SCALE GENOMIC DNA]</scope>
    <source>
        <strain evidence="1 2">DCMF</strain>
    </source>
</reference>
<organism evidence="1 2">
    <name type="scientific">Formimonas warabiya</name>
    <dbReference type="NCBI Taxonomy" id="1761012"/>
    <lineage>
        <taxon>Bacteria</taxon>
        <taxon>Bacillati</taxon>
        <taxon>Bacillota</taxon>
        <taxon>Clostridia</taxon>
        <taxon>Eubacteriales</taxon>
        <taxon>Peptococcaceae</taxon>
        <taxon>Candidatus Formimonas</taxon>
    </lineage>
</organism>
<dbReference type="OrthoDB" id="1747159at2"/>
<dbReference type="AlphaFoldDB" id="A0A3G1KMA0"/>
<dbReference type="RefSeq" id="WP_148132729.1">
    <property type="nucleotide sequence ID" value="NZ_CP017634.1"/>
</dbReference>
<gene>
    <name evidence="1" type="ORF">DCMF_01105</name>
</gene>
<keyword evidence="2" id="KW-1185">Reference proteome</keyword>
<evidence type="ECO:0000313" key="2">
    <source>
        <dbReference type="Proteomes" id="UP000323521"/>
    </source>
</evidence>
<protein>
    <submittedName>
        <fullName evidence="1">Uncharacterized protein</fullName>
    </submittedName>
</protein>
<evidence type="ECO:0000313" key="1">
    <source>
        <dbReference type="EMBL" id="ATW23578.1"/>
    </source>
</evidence>
<dbReference type="EMBL" id="CP017634">
    <property type="protein sequence ID" value="ATW23578.1"/>
    <property type="molecule type" value="Genomic_DNA"/>
</dbReference>